<comment type="caution">
    <text evidence="4">The sequence shown here is derived from an EMBL/GenBank/DDBJ whole genome shotgun (WGS) entry which is preliminary data.</text>
</comment>
<feature type="signal peptide" evidence="3">
    <location>
        <begin position="1"/>
        <end position="21"/>
    </location>
</feature>
<dbReference type="Gene3D" id="2.60.40.10">
    <property type="entry name" value="Immunoglobulins"/>
    <property type="match status" value="1"/>
</dbReference>
<dbReference type="InterPro" id="IPR013783">
    <property type="entry name" value="Ig-like_fold"/>
</dbReference>
<feature type="compositionally biased region" description="Polar residues" evidence="1">
    <location>
        <begin position="118"/>
        <end position="129"/>
    </location>
</feature>
<reference evidence="4 5" key="1">
    <citation type="submission" date="2017-05" db="EMBL/GenBank/DDBJ databases">
        <authorList>
            <person name="Varghese N."/>
            <person name="Submissions S."/>
        </authorList>
    </citation>
    <scope>NUCLEOTIDE SEQUENCE [LARGE SCALE GENOMIC DNA]</scope>
    <source>
        <strain evidence="4 5">DSM 15522</strain>
    </source>
</reference>
<feature type="region of interest" description="Disordered" evidence="1">
    <location>
        <begin position="111"/>
        <end position="132"/>
    </location>
</feature>
<accession>A0ABY1NK46</accession>
<evidence type="ECO:0000256" key="3">
    <source>
        <dbReference type="SAM" id="SignalP"/>
    </source>
</evidence>
<proteinExistence type="predicted"/>
<keyword evidence="2" id="KW-0812">Transmembrane</keyword>
<evidence type="ECO:0000256" key="1">
    <source>
        <dbReference type="SAM" id="MobiDB-lite"/>
    </source>
</evidence>
<keyword evidence="3" id="KW-0732">Signal</keyword>
<dbReference type="Proteomes" id="UP001157911">
    <property type="component" value="Unassembled WGS sequence"/>
</dbReference>
<feature type="chain" id="PRO_5045463801" evidence="3">
    <location>
        <begin position="22"/>
        <end position="199"/>
    </location>
</feature>
<evidence type="ECO:0000313" key="5">
    <source>
        <dbReference type="Proteomes" id="UP001157911"/>
    </source>
</evidence>
<organism evidence="4 5">
    <name type="scientific">Desulfurobacterium pacificum</name>
    <dbReference type="NCBI Taxonomy" id="240166"/>
    <lineage>
        <taxon>Bacteria</taxon>
        <taxon>Pseudomonadati</taxon>
        <taxon>Aquificota</taxon>
        <taxon>Aquificia</taxon>
        <taxon>Desulfurobacteriales</taxon>
        <taxon>Desulfurobacteriaceae</taxon>
        <taxon>Desulfurobacterium</taxon>
    </lineage>
</organism>
<dbReference type="SUPFAM" id="SSF49478">
    <property type="entry name" value="Cna protein B-type domain"/>
    <property type="match status" value="1"/>
</dbReference>
<dbReference type="RefSeq" id="WP_283400463.1">
    <property type="nucleotide sequence ID" value="NZ_FXUB01000002.1"/>
</dbReference>
<keyword evidence="5" id="KW-1185">Reference proteome</keyword>
<sequence>MKRLVILLTVLFVAIFSNAFAHKITAFTDLEGNKLSVYSYFNDGTPAKHAQVIIYDEKTGKKVITGYTDNEGNYSCTLPHPGKYKVVVNAELGHRAVAEVDYGSVEQAASAEQPSSSKNVSQGMSNSANAPVAGVSADEIRKIVREELKEQLQPIDRKLLKIEEQVSAIHLKDVFGGLGWIVGIFGAAAFGYSFRRKEA</sequence>
<keyword evidence="2" id="KW-0472">Membrane</keyword>
<evidence type="ECO:0000313" key="4">
    <source>
        <dbReference type="EMBL" id="SMP11824.1"/>
    </source>
</evidence>
<dbReference type="EMBL" id="FXUB01000002">
    <property type="protein sequence ID" value="SMP11824.1"/>
    <property type="molecule type" value="Genomic_DNA"/>
</dbReference>
<evidence type="ECO:0000256" key="2">
    <source>
        <dbReference type="SAM" id="Phobius"/>
    </source>
</evidence>
<keyword evidence="2" id="KW-1133">Transmembrane helix</keyword>
<name>A0ABY1NK46_9BACT</name>
<feature type="transmembrane region" description="Helical" evidence="2">
    <location>
        <begin position="174"/>
        <end position="194"/>
    </location>
</feature>
<gene>
    <name evidence="4" type="ORF">SAMN06265339_0983</name>
</gene>
<protein>
    <submittedName>
        <fullName evidence="4">Nickel transport protein</fullName>
    </submittedName>
</protein>